<evidence type="ECO:0000313" key="2">
    <source>
        <dbReference type="Proteomes" id="UP001596108"/>
    </source>
</evidence>
<keyword evidence="2" id="KW-1185">Reference proteome</keyword>
<organism evidence="1 2">
    <name type="scientific">Cohnella yongneupensis</name>
    <dbReference type="NCBI Taxonomy" id="425006"/>
    <lineage>
        <taxon>Bacteria</taxon>
        <taxon>Bacillati</taxon>
        <taxon>Bacillota</taxon>
        <taxon>Bacilli</taxon>
        <taxon>Bacillales</taxon>
        <taxon>Paenibacillaceae</taxon>
        <taxon>Cohnella</taxon>
    </lineage>
</organism>
<protein>
    <submittedName>
        <fullName evidence="1">Uncharacterized protein</fullName>
    </submittedName>
</protein>
<dbReference type="RefSeq" id="WP_378114501.1">
    <property type="nucleotide sequence ID" value="NZ_JBHSNC010000057.1"/>
</dbReference>
<name>A0ABW0R729_9BACL</name>
<gene>
    <name evidence="1" type="ORF">ACFPQ4_24245</name>
</gene>
<evidence type="ECO:0000313" key="1">
    <source>
        <dbReference type="EMBL" id="MFC5532541.1"/>
    </source>
</evidence>
<reference evidence="2" key="1">
    <citation type="journal article" date="2019" name="Int. J. Syst. Evol. Microbiol.">
        <title>The Global Catalogue of Microorganisms (GCM) 10K type strain sequencing project: providing services to taxonomists for standard genome sequencing and annotation.</title>
        <authorList>
            <consortium name="The Broad Institute Genomics Platform"/>
            <consortium name="The Broad Institute Genome Sequencing Center for Infectious Disease"/>
            <person name="Wu L."/>
            <person name="Ma J."/>
        </authorList>
    </citation>
    <scope>NUCLEOTIDE SEQUENCE [LARGE SCALE GENOMIC DNA]</scope>
    <source>
        <strain evidence="2">CGMCC 1.18578</strain>
    </source>
</reference>
<dbReference type="EMBL" id="JBHSNC010000057">
    <property type="protein sequence ID" value="MFC5532541.1"/>
    <property type="molecule type" value="Genomic_DNA"/>
</dbReference>
<sequence length="204" mass="22907">MATGRLDLYIAKLPNNTVVLTLGCTDSASELLTIPRNTPLVLTRGTIKAPNVNVQFLEGRECFADFVEMNFELAHRLQLQALRRYSLNYASSSKSLIIQPTPISEATAVIHSQTATNISIGYELVSKLGIPERQGLPIRVRNGKYIAGLRLQVPANLSDDRMRLPAYWLNKWRLSANVPYKLQYDQRYSVLSLSPIHTPVLTRL</sequence>
<comment type="caution">
    <text evidence="1">The sequence shown here is derived from an EMBL/GenBank/DDBJ whole genome shotgun (WGS) entry which is preliminary data.</text>
</comment>
<accession>A0ABW0R729</accession>
<proteinExistence type="predicted"/>
<dbReference type="PROSITE" id="PS51257">
    <property type="entry name" value="PROKAR_LIPOPROTEIN"/>
    <property type="match status" value="1"/>
</dbReference>
<dbReference type="Proteomes" id="UP001596108">
    <property type="component" value="Unassembled WGS sequence"/>
</dbReference>